<dbReference type="Proteomes" id="UP001202328">
    <property type="component" value="Unassembled WGS sequence"/>
</dbReference>
<evidence type="ECO:0000256" key="2">
    <source>
        <dbReference type="ARBA" id="ARBA00022692"/>
    </source>
</evidence>
<comment type="subcellular location">
    <subcellularLocation>
        <location evidence="1">Membrane</location>
        <topology evidence="1">Multi-pass membrane protein</topology>
    </subcellularLocation>
</comment>
<accession>A0AAD4X828</accession>
<dbReference type="InterPro" id="IPR018108">
    <property type="entry name" value="MCP_transmembrane"/>
</dbReference>
<keyword evidence="2 5" id="KW-0812">Transmembrane</keyword>
<dbReference type="SUPFAM" id="SSF103506">
    <property type="entry name" value="Mitochondrial carrier"/>
    <property type="match status" value="1"/>
</dbReference>
<keyword evidence="6" id="KW-0813">Transport</keyword>
<keyword evidence="3" id="KW-0677">Repeat</keyword>
<dbReference type="PANTHER" id="PTHR24089">
    <property type="entry name" value="SOLUTE CARRIER FAMILY 25"/>
    <property type="match status" value="1"/>
</dbReference>
<evidence type="ECO:0000256" key="5">
    <source>
        <dbReference type="PROSITE-ProRule" id="PRU00282"/>
    </source>
</evidence>
<evidence type="ECO:0000256" key="6">
    <source>
        <dbReference type="RuleBase" id="RU000488"/>
    </source>
</evidence>
<feature type="non-terminal residue" evidence="7">
    <location>
        <position position="87"/>
    </location>
</feature>
<protein>
    <submittedName>
        <fullName evidence="7">Uncharacterized protein</fullName>
    </submittedName>
</protein>
<comment type="caution">
    <text evidence="7">The sequence shown here is derived from an EMBL/GenBank/DDBJ whole genome shotgun (WGS) entry which is preliminary data.</text>
</comment>
<gene>
    <name evidence="7" type="ORF">MKW98_031538</name>
</gene>
<evidence type="ECO:0000313" key="7">
    <source>
        <dbReference type="EMBL" id="KAI3863946.1"/>
    </source>
</evidence>
<feature type="repeat" description="Solcar" evidence="5">
    <location>
        <begin position="1"/>
        <end position="34"/>
    </location>
</feature>
<evidence type="ECO:0000313" key="8">
    <source>
        <dbReference type="Proteomes" id="UP001202328"/>
    </source>
</evidence>
<dbReference type="InterPro" id="IPR023395">
    <property type="entry name" value="MCP_dom_sf"/>
</dbReference>
<keyword evidence="8" id="KW-1185">Reference proteome</keyword>
<keyword evidence="4 5" id="KW-0472">Membrane</keyword>
<proteinExistence type="inferred from homology"/>
<dbReference type="EMBL" id="JAJJMB010014022">
    <property type="protein sequence ID" value="KAI3863946.1"/>
    <property type="molecule type" value="Genomic_DNA"/>
</dbReference>
<name>A0AAD4X828_9MAGN</name>
<evidence type="ECO:0000256" key="1">
    <source>
        <dbReference type="ARBA" id="ARBA00004141"/>
    </source>
</evidence>
<dbReference type="PROSITE" id="PS50920">
    <property type="entry name" value="SOLCAR"/>
    <property type="match status" value="1"/>
</dbReference>
<evidence type="ECO:0000256" key="3">
    <source>
        <dbReference type="ARBA" id="ARBA00022737"/>
    </source>
</evidence>
<dbReference type="GO" id="GO:0016020">
    <property type="term" value="C:membrane"/>
    <property type="evidence" value="ECO:0007669"/>
    <property type="project" value="UniProtKB-SubCell"/>
</dbReference>
<sequence length="87" mass="10028">RGFRGLYARFAPTLVEIIPYAGLQFVTYDIFKPWTLRLNRLRSSNQAVCYPLHVVKKRFQIIGLPRNPKYGARLSTMLYKGIAPSVI</sequence>
<dbReference type="Gene3D" id="1.50.40.10">
    <property type="entry name" value="Mitochondrial carrier domain"/>
    <property type="match status" value="1"/>
</dbReference>
<dbReference type="AlphaFoldDB" id="A0AAD4X828"/>
<reference evidence="7" key="1">
    <citation type="submission" date="2022-04" db="EMBL/GenBank/DDBJ databases">
        <title>A functionally conserved STORR gene fusion in Papaver species that diverged 16.8 million years ago.</title>
        <authorList>
            <person name="Catania T."/>
        </authorList>
    </citation>
    <scope>NUCLEOTIDE SEQUENCE</scope>
    <source>
        <strain evidence="7">S-188037</strain>
    </source>
</reference>
<evidence type="ECO:0000256" key="4">
    <source>
        <dbReference type="ARBA" id="ARBA00023136"/>
    </source>
</evidence>
<organism evidence="7 8">
    <name type="scientific">Papaver atlanticum</name>
    <dbReference type="NCBI Taxonomy" id="357466"/>
    <lineage>
        <taxon>Eukaryota</taxon>
        <taxon>Viridiplantae</taxon>
        <taxon>Streptophyta</taxon>
        <taxon>Embryophyta</taxon>
        <taxon>Tracheophyta</taxon>
        <taxon>Spermatophyta</taxon>
        <taxon>Magnoliopsida</taxon>
        <taxon>Ranunculales</taxon>
        <taxon>Papaveraceae</taxon>
        <taxon>Papaveroideae</taxon>
        <taxon>Papaver</taxon>
    </lineage>
</organism>
<dbReference type="Pfam" id="PF00153">
    <property type="entry name" value="Mito_carr"/>
    <property type="match status" value="1"/>
</dbReference>
<comment type="similarity">
    <text evidence="6">Belongs to the mitochondrial carrier (TC 2.A.29) family.</text>
</comment>